<proteinExistence type="predicted"/>
<name>A0A2T5AM28_MYCDI</name>
<organism evidence="2 3">
    <name type="scientific">Mycoplana dimorpha</name>
    <dbReference type="NCBI Taxonomy" id="28320"/>
    <lineage>
        <taxon>Bacteria</taxon>
        <taxon>Pseudomonadati</taxon>
        <taxon>Pseudomonadota</taxon>
        <taxon>Alphaproteobacteria</taxon>
        <taxon>Hyphomicrobiales</taxon>
        <taxon>Rhizobiaceae</taxon>
        <taxon>Mycoplana</taxon>
    </lineage>
</organism>
<dbReference type="PANTHER" id="PTHR42951">
    <property type="entry name" value="METALLO-BETA-LACTAMASE DOMAIN-CONTAINING"/>
    <property type="match status" value="1"/>
</dbReference>
<reference evidence="2 3" key="1">
    <citation type="submission" date="2018-04" db="EMBL/GenBank/DDBJ databases">
        <title>Genomic Encyclopedia of Type Strains, Phase IV (KMG-IV): sequencing the most valuable type-strain genomes for metagenomic binning, comparative biology and taxonomic classification.</title>
        <authorList>
            <person name="Goeker M."/>
        </authorList>
    </citation>
    <scope>NUCLEOTIDE SEQUENCE [LARGE SCALE GENOMIC DNA]</scope>
    <source>
        <strain evidence="2 3">DSM 7138</strain>
    </source>
</reference>
<accession>A0A2T5AM28</accession>
<dbReference type="Gene3D" id="3.60.15.10">
    <property type="entry name" value="Ribonuclease Z/Hydroxyacylglutathione hydrolase-like"/>
    <property type="match status" value="1"/>
</dbReference>
<dbReference type="EMBL" id="PZZZ01000013">
    <property type="protein sequence ID" value="PTM87776.1"/>
    <property type="molecule type" value="Genomic_DNA"/>
</dbReference>
<evidence type="ECO:0000313" key="2">
    <source>
        <dbReference type="EMBL" id="PTM87776.1"/>
    </source>
</evidence>
<dbReference type="InterPro" id="IPR036866">
    <property type="entry name" value="RibonucZ/Hydroxyglut_hydro"/>
</dbReference>
<evidence type="ECO:0000313" key="3">
    <source>
        <dbReference type="Proteomes" id="UP000241247"/>
    </source>
</evidence>
<dbReference type="Pfam" id="PF00753">
    <property type="entry name" value="Lactamase_B"/>
    <property type="match status" value="1"/>
</dbReference>
<keyword evidence="3" id="KW-1185">Reference proteome</keyword>
<dbReference type="Proteomes" id="UP000241247">
    <property type="component" value="Unassembled WGS sequence"/>
</dbReference>
<evidence type="ECO:0000259" key="1">
    <source>
        <dbReference type="Pfam" id="PF00753"/>
    </source>
</evidence>
<gene>
    <name evidence="2" type="ORF">C7449_11325</name>
</gene>
<dbReference type="InterPro" id="IPR001279">
    <property type="entry name" value="Metallo-B-lactamas"/>
</dbReference>
<dbReference type="PANTHER" id="PTHR42951:SF17">
    <property type="entry name" value="METALLO-BETA-LACTAMASE DOMAIN-CONTAINING PROTEIN"/>
    <property type="match status" value="1"/>
</dbReference>
<sequence>MYAHELEHPYLNGSASYPPPDPTVGGGLMSTLSLLYPRGPVDVGAKLHKLPQDGTVPGMPGWQWLHTPGHTPGHISLWREADRTVIAGDAFITTRQESAYAMAVQTPELHGPPTYYTTNWGNARGSVEMLASLEPILAITGHGSAMRGDEMNRALHELADNFDQVAVPATGKYVNIPADEMKGGEYRKT</sequence>
<feature type="domain" description="Metallo-beta-lactamase" evidence="1">
    <location>
        <begin position="3"/>
        <end position="142"/>
    </location>
</feature>
<dbReference type="SUPFAM" id="SSF56281">
    <property type="entry name" value="Metallo-hydrolase/oxidoreductase"/>
    <property type="match status" value="1"/>
</dbReference>
<comment type="caution">
    <text evidence="2">The sequence shown here is derived from an EMBL/GenBank/DDBJ whole genome shotgun (WGS) entry which is preliminary data.</text>
</comment>
<dbReference type="AlphaFoldDB" id="A0A2T5AM28"/>
<dbReference type="InterPro" id="IPR050855">
    <property type="entry name" value="NDM-1-like"/>
</dbReference>
<protein>
    <submittedName>
        <fullName evidence="2">Metallo-beta-lactamase superfamily protein</fullName>
    </submittedName>
</protein>